<evidence type="ECO:0000256" key="4">
    <source>
        <dbReference type="HAMAP-Rule" id="MF_00528"/>
    </source>
</evidence>
<dbReference type="InterPro" id="IPR029001">
    <property type="entry name" value="ITPase-like_fam"/>
</dbReference>
<evidence type="ECO:0000313" key="5">
    <source>
        <dbReference type="EMBL" id="PIT40682.1"/>
    </source>
</evidence>
<feature type="site" description="Important for substrate specificity" evidence="4">
    <location>
        <position position="161"/>
    </location>
</feature>
<dbReference type="CDD" id="cd00555">
    <property type="entry name" value="Maf"/>
    <property type="match status" value="1"/>
</dbReference>
<accession>A0A2N9X8J4</accession>
<comment type="catalytic activity">
    <reaction evidence="4">
        <text>dTTP + H2O = dTMP + diphosphate + H(+)</text>
        <dbReference type="Rhea" id="RHEA:28534"/>
        <dbReference type="ChEBI" id="CHEBI:15377"/>
        <dbReference type="ChEBI" id="CHEBI:15378"/>
        <dbReference type="ChEBI" id="CHEBI:33019"/>
        <dbReference type="ChEBI" id="CHEBI:37568"/>
        <dbReference type="ChEBI" id="CHEBI:63528"/>
        <dbReference type="EC" id="3.6.1.9"/>
    </reaction>
</comment>
<dbReference type="RefSeq" id="WP_100151771.1">
    <property type="nucleotide sequence ID" value="NZ_MEIL01000019.1"/>
</dbReference>
<comment type="catalytic activity">
    <reaction evidence="4">
        <text>UTP + H2O = UMP + diphosphate + H(+)</text>
        <dbReference type="Rhea" id="RHEA:29395"/>
        <dbReference type="ChEBI" id="CHEBI:15377"/>
        <dbReference type="ChEBI" id="CHEBI:15378"/>
        <dbReference type="ChEBI" id="CHEBI:33019"/>
        <dbReference type="ChEBI" id="CHEBI:46398"/>
        <dbReference type="ChEBI" id="CHEBI:57865"/>
        <dbReference type="EC" id="3.6.1.9"/>
    </reaction>
</comment>
<dbReference type="GO" id="GO:0036218">
    <property type="term" value="F:dTTP diphosphatase activity"/>
    <property type="evidence" value="ECO:0007669"/>
    <property type="project" value="RHEA"/>
</dbReference>
<dbReference type="InterPro" id="IPR003697">
    <property type="entry name" value="Maf-like"/>
</dbReference>
<dbReference type="EMBL" id="MEIL01000019">
    <property type="protein sequence ID" value="PIT40682.1"/>
    <property type="molecule type" value="Genomic_DNA"/>
</dbReference>
<dbReference type="Gene3D" id="3.90.950.10">
    <property type="match status" value="1"/>
</dbReference>
<dbReference type="HAMAP" id="MF_00528">
    <property type="entry name" value="Maf"/>
    <property type="match status" value="1"/>
</dbReference>
<dbReference type="PIRSF" id="PIRSF006305">
    <property type="entry name" value="Maf"/>
    <property type="match status" value="1"/>
</dbReference>
<gene>
    <name evidence="5" type="ORF">BHC54_03360</name>
</gene>
<evidence type="ECO:0000256" key="3">
    <source>
        <dbReference type="ARBA" id="ARBA00023080"/>
    </source>
</evidence>
<dbReference type="EC" id="3.6.1.9" evidence="4"/>
<dbReference type="GO" id="GO:0036221">
    <property type="term" value="F:UTP diphosphatase activity"/>
    <property type="evidence" value="ECO:0007669"/>
    <property type="project" value="RHEA"/>
</dbReference>
<keyword evidence="6" id="KW-1185">Reference proteome</keyword>
<evidence type="ECO:0000313" key="6">
    <source>
        <dbReference type="Proteomes" id="UP000230202"/>
    </source>
</evidence>
<sequence>MNPPTVYLASGSPRRYEILTNLGYHVLRLPTEIDETPYPDENATKYVQRMARMKNSAALSTWHQTQQQPPEFPLISADTTVSLNNLILGKPVNTDDAARMLKLLSGRQHQVHTAVSIYWHNQTLHSLQTSTVHFATLQDEQITAYIASGEPLDKAGAYGIQGLGGMLVQHISGSFTGIMGLPVYETTQLLNQCGCTPLTNPD</sequence>
<dbReference type="GO" id="GO:0009117">
    <property type="term" value="P:nucleotide metabolic process"/>
    <property type="evidence" value="ECO:0007669"/>
    <property type="project" value="UniProtKB-KW"/>
</dbReference>
<comment type="function">
    <text evidence="4">Nucleoside triphosphate pyrophosphatase that hydrolyzes dTTP and UTP. May have a dual role in cell division arrest and in preventing the incorporation of modified nucleotides into cellular nucleic acids.</text>
</comment>
<name>A0A2N9X8J4_9NEIS</name>
<comment type="caution">
    <text evidence="5">The sequence shown here is derived from an EMBL/GenBank/DDBJ whole genome shotgun (WGS) entry which is preliminary data.</text>
</comment>
<dbReference type="AlphaFoldDB" id="A0A2N9X8J4"/>
<keyword evidence="3 4" id="KW-0546">Nucleotide metabolism</keyword>
<evidence type="ECO:0000256" key="1">
    <source>
        <dbReference type="ARBA" id="ARBA00001968"/>
    </source>
</evidence>
<proteinExistence type="inferred from homology"/>
<comment type="subcellular location">
    <subcellularLocation>
        <location evidence="4">Cytoplasm</location>
    </subcellularLocation>
</comment>
<dbReference type="PANTHER" id="PTHR43213:SF5">
    <property type="entry name" value="BIFUNCTIONAL DTTP_UTP PYROPHOSPHATASE_METHYLTRANSFERASE PROTEIN-RELATED"/>
    <property type="match status" value="1"/>
</dbReference>
<comment type="caution">
    <text evidence="4">Lacks conserved residue(s) required for the propagation of feature annotation.</text>
</comment>
<dbReference type="Proteomes" id="UP000230202">
    <property type="component" value="Unassembled WGS sequence"/>
</dbReference>
<dbReference type="Pfam" id="PF02545">
    <property type="entry name" value="Maf"/>
    <property type="match status" value="1"/>
</dbReference>
<organism evidence="5 6">
    <name type="scientific">Snodgrassella alvi</name>
    <dbReference type="NCBI Taxonomy" id="1196083"/>
    <lineage>
        <taxon>Bacteria</taxon>
        <taxon>Pseudomonadati</taxon>
        <taxon>Pseudomonadota</taxon>
        <taxon>Betaproteobacteria</taxon>
        <taxon>Neisseriales</taxon>
        <taxon>Neisseriaceae</taxon>
        <taxon>Snodgrassella</taxon>
    </lineage>
</organism>
<dbReference type="SUPFAM" id="SSF52972">
    <property type="entry name" value="ITPase-like"/>
    <property type="match status" value="1"/>
</dbReference>
<dbReference type="PANTHER" id="PTHR43213">
    <property type="entry name" value="BIFUNCTIONAL DTTP/UTP PYROPHOSPHATASE/METHYLTRANSFERASE PROTEIN-RELATED"/>
    <property type="match status" value="1"/>
</dbReference>
<reference evidence="5" key="1">
    <citation type="journal article" date="2017" name="MBio">
        <title>Type VI secretion-mediated competition in the bee gut microbiome.</title>
        <authorList>
            <person name="Steele M.I."/>
            <person name="Kwong W.K."/>
            <person name="Powell J.E."/>
            <person name="Whiteley M."/>
            <person name="Moran N.A."/>
        </authorList>
    </citation>
    <scope>NUCLEOTIDE SEQUENCE [LARGE SCALE GENOMIC DNA]</scope>
    <source>
        <strain evidence="5">WkB273</strain>
    </source>
</reference>
<dbReference type="NCBIfam" id="TIGR00172">
    <property type="entry name" value="maf"/>
    <property type="match status" value="1"/>
</dbReference>
<comment type="cofactor">
    <cofactor evidence="1 4">
        <name>a divalent metal cation</name>
        <dbReference type="ChEBI" id="CHEBI:60240"/>
    </cofactor>
</comment>
<keyword evidence="4" id="KW-0963">Cytoplasm</keyword>
<protein>
    <recommendedName>
        <fullName evidence="4">dTTP/UTP pyrophosphatase</fullName>
        <shortName evidence="4">dTTPase/UTPase</shortName>
        <ecNumber evidence="4">3.6.1.9</ecNumber>
    </recommendedName>
    <alternativeName>
        <fullName evidence="4">Nucleoside triphosphate pyrophosphatase</fullName>
    </alternativeName>
    <alternativeName>
        <fullName evidence="4">Nucleotide pyrophosphatase</fullName>
        <shortName evidence="4">Nucleotide PPase</shortName>
    </alternativeName>
</protein>
<dbReference type="GO" id="GO:0005737">
    <property type="term" value="C:cytoplasm"/>
    <property type="evidence" value="ECO:0007669"/>
    <property type="project" value="UniProtKB-SubCell"/>
</dbReference>
<feature type="site" description="Important for substrate specificity" evidence="4">
    <location>
        <position position="14"/>
    </location>
</feature>
<feature type="site" description="Important for substrate specificity" evidence="4">
    <location>
        <position position="79"/>
    </location>
</feature>
<comment type="similarity">
    <text evidence="4">Belongs to the Maf family. YhdE subfamily.</text>
</comment>
<evidence type="ECO:0000256" key="2">
    <source>
        <dbReference type="ARBA" id="ARBA00022801"/>
    </source>
</evidence>
<keyword evidence="2 4" id="KW-0378">Hydrolase</keyword>
<feature type="active site" description="Proton acceptor" evidence="4">
    <location>
        <position position="78"/>
    </location>
</feature>